<dbReference type="AlphaFoldDB" id="A0A0S6W793"/>
<dbReference type="Proteomes" id="UP000030661">
    <property type="component" value="Unassembled WGS sequence"/>
</dbReference>
<dbReference type="EMBL" id="DF820463">
    <property type="protein sequence ID" value="GAK55557.1"/>
    <property type="molecule type" value="Genomic_DNA"/>
</dbReference>
<protein>
    <submittedName>
        <fullName evidence="3">Oxidoreductase, FAD-dependent</fullName>
    </submittedName>
</protein>
<dbReference type="InterPro" id="IPR052745">
    <property type="entry name" value="G3P_Oxidase/Oxidoreductase"/>
</dbReference>
<dbReference type="STRING" id="1499967.U27_02391"/>
<dbReference type="eggNOG" id="COG0579">
    <property type="taxonomic scope" value="Bacteria"/>
</dbReference>
<proteinExistence type="predicted"/>
<keyword evidence="4" id="KW-1185">Reference proteome</keyword>
<gene>
    <name evidence="3" type="ORF">U27_02391</name>
</gene>
<dbReference type="InterPro" id="IPR006076">
    <property type="entry name" value="FAD-dep_OxRdtase"/>
</dbReference>
<evidence type="ECO:0000313" key="3">
    <source>
        <dbReference type="EMBL" id="GAK55557.1"/>
    </source>
</evidence>
<evidence type="ECO:0000259" key="2">
    <source>
        <dbReference type="Pfam" id="PF04324"/>
    </source>
</evidence>
<name>A0A0S6W793_VECG1</name>
<sequence length="487" mass="53213">MSIAKADVVIIGAGAVGVALSRELSRFALDILVVDRLNDVGGDASKSNSAIIHTGFDAPPGSLESAMVVHANPMYDRLCCELDVPFQRVGAILVAVTEEEEAELPHILAKARANHVYDVTPFTPKQIHELEPAVAPNVRGGLYIPRESIIDPFTLVVAQAENAAANGVEFLRNSEVVGLKYTDGGFNIETTQGAIQARCVVNAAGLFTDAISAFLDIRDFRVHPRRGQYHILDRAAPLGVQHIILPVPTKISKGKLLTPSVHGNWLIGATAEDLENKSSHNTTAEGLEEVVQDVRKLVPAVTTEFAIAQYVGLRPARTPDGYHFRTFAQFPGYLELSGIRSTGISASLAIARYACGKLMEMGILSFPLKENFIARREGIPCFRDAENERREELIQQDPRYAHIVCRCETVTEAEIVQAIHRTPGARDLDGIKRRVRAGLGRCQAGFCGMRIPQILSRELNISMKQVTKKGNGSELFIGHTKSLRETR</sequence>
<dbReference type="PANTHER" id="PTHR42720">
    <property type="entry name" value="GLYCEROL-3-PHOSPHATE DEHYDROGENASE"/>
    <property type="match status" value="1"/>
</dbReference>
<dbReference type="SUPFAM" id="SSF54373">
    <property type="entry name" value="FAD-linked reductases, C-terminal domain"/>
    <property type="match status" value="1"/>
</dbReference>
<dbReference type="CDD" id="cd19946">
    <property type="entry name" value="GlpA-like_Fer2_BFD-like"/>
    <property type="match status" value="1"/>
</dbReference>
<reference evidence="3" key="1">
    <citation type="journal article" date="2015" name="PeerJ">
        <title>First genomic representation of candidate bacterial phylum KSB3 points to enhanced environmental sensing as a trigger of wastewater bulking.</title>
        <authorList>
            <person name="Sekiguchi Y."/>
            <person name="Ohashi A."/>
            <person name="Parks D.H."/>
            <person name="Yamauchi T."/>
            <person name="Tyson G.W."/>
            <person name="Hugenholtz P."/>
        </authorList>
    </citation>
    <scope>NUCLEOTIDE SEQUENCE [LARGE SCALE GENOMIC DNA]</scope>
</reference>
<dbReference type="Pfam" id="PF04324">
    <property type="entry name" value="Fer2_BFD"/>
    <property type="match status" value="1"/>
</dbReference>
<dbReference type="Gene3D" id="1.10.10.1100">
    <property type="entry name" value="BFD-like [2Fe-2S]-binding domain"/>
    <property type="match status" value="1"/>
</dbReference>
<dbReference type="InterPro" id="IPR036188">
    <property type="entry name" value="FAD/NAD-bd_sf"/>
</dbReference>
<evidence type="ECO:0000259" key="1">
    <source>
        <dbReference type="Pfam" id="PF01266"/>
    </source>
</evidence>
<dbReference type="Gene3D" id="3.50.50.60">
    <property type="entry name" value="FAD/NAD(P)-binding domain"/>
    <property type="match status" value="1"/>
</dbReference>
<organism evidence="3">
    <name type="scientific">Vecturithrix granuli</name>
    <dbReference type="NCBI Taxonomy" id="1499967"/>
    <lineage>
        <taxon>Bacteria</taxon>
        <taxon>Candidatus Moduliflexota</taxon>
        <taxon>Candidatus Vecturitrichia</taxon>
        <taxon>Candidatus Vecturitrichales</taxon>
        <taxon>Candidatus Vecturitrichaceae</taxon>
        <taxon>Candidatus Vecturithrix</taxon>
    </lineage>
</organism>
<feature type="domain" description="BFD-like [2Fe-2S]-binding" evidence="2">
    <location>
        <begin position="403"/>
        <end position="456"/>
    </location>
</feature>
<dbReference type="SUPFAM" id="SSF51905">
    <property type="entry name" value="FAD/NAD(P)-binding domain"/>
    <property type="match status" value="1"/>
</dbReference>
<dbReference type="HOGENOM" id="CLU_024775_3_1_0"/>
<feature type="domain" description="FAD dependent oxidoreductase" evidence="1">
    <location>
        <begin position="7"/>
        <end position="354"/>
    </location>
</feature>
<dbReference type="InterPro" id="IPR041854">
    <property type="entry name" value="BFD-like_2Fe2S-bd_dom_sf"/>
</dbReference>
<dbReference type="Gene3D" id="3.30.9.10">
    <property type="entry name" value="D-Amino Acid Oxidase, subunit A, domain 2"/>
    <property type="match status" value="1"/>
</dbReference>
<accession>A0A0S6W793</accession>
<evidence type="ECO:0000313" key="4">
    <source>
        <dbReference type="Proteomes" id="UP000030661"/>
    </source>
</evidence>
<dbReference type="PANTHER" id="PTHR42720:SF1">
    <property type="entry name" value="GLYCEROL 3-PHOSPHATE OXIDASE"/>
    <property type="match status" value="1"/>
</dbReference>
<dbReference type="InterPro" id="IPR007419">
    <property type="entry name" value="BFD-like_2Fe2S-bd_dom"/>
</dbReference>
<dbReference type="Pfam" id="PF01266">
    <property type="entry name" value="DAO"/>
    <property type="match status" value="1"/>
</dbReference>